<dbReference type="AlphaFoldDB" id="A0A8B6DL12"/>
<dbReference type="PANTHER" id="PTHR11839:SF1">
    <property type="entry name" value="ADP-SUGAR PYROPHOSPHATASE"/>
    <property type="match status" value="1"/>
</dbReference>
<accession>A0A8B6DL12</accession>
<evidence type="ECO:0000256" key="11">
    <source>
        <dbReference type="ARBA" id="ARBA00079597"/>
    </source>
</evidence>
<evidence type="ECO:0000256" key="2">
    <source>
        <dbReference type="ARBA" id="ARBA00022801"/>
    </source>
</evidence>
<dbReference type="GO" id="GO:0006753">
    <property type="term" value="P:nucleoside phosphate metabolic process"/>
    <property type="evidence" value="ECO:0007669"/>
    <property type="project" value="TreeGrafter"/>
</dbReference>
<comment type="catalytic activity">
    <reaction evidence="4">
        <text>D-ribose 5-phosphate + ATP + H(+) = ADP-D-ribose + diphosphate</text>
        <dbReference type="Rhea" id="RHEA:50248"/>
        <dbReference type="ChEBI" id="CHEBI:15378"/>
        <dbReference type="ChEBI" id="CHEBI:30616"/>
        <dbReference type="ChEBI" id="CHEBI:33019"/>
        <dbReference type="ChEBI" id="CHEBI:57967"/>
        <dbReference type="ChEBI" id="CHEBI:78346"/>
        <dbReference type="EC" id="2.7.7.96"/>
    </reaction>
</comment>
<dbReference type="GO" id="GO:0047631">
    <property type="term" value="F:ADP-ribose diphosphatase activity"/>
    <property type="evidence" value="ECO:0007669"/>
    <property type="project" value="UniProtKB-EC"/>
</dbReference>
<feature type="domain" description="Nudix hydrolase" evidence="13">
    <location>
        <begin position="98"/>
        <end position="236"/>
    </location>
</feature>
<dbReference type="InterPro" id="IPR000086">
    <property type="entry name" value="NUDIX_hydrolase_dom"/>
</dbReference>
<comment type="caution">
    <text evidence="14">The sequence shown here is derived from an EMBL/GenBank/DDBJ whole genome shotgun (WGS) entry which is preliminary data.</text>
</comment>
<evidence type="ECO:0000256" key="7">
    <source>
        <dbReference type="ARBA" id="ARBA00066482"/>
    </source>
</evidence>
<dbReference type="EC" id="2.7.7.96" evidence="8"/>
<gene>
    <name evidence="14" type="ORF">MGAL_10B025962</name>
</gene>
<evidence type="ECO:0000256" key="12">
    <source>
        <dbReference type="ARBA" id="ARBA00084011"/>
    </source>
</evidence>
<evidence type="ECO:0000256" key="4">
    <source>
        <dbReference type="ARBA" id="ARBA00051147"/>
    </source>
</evidence>
<organism evidence="14 15">
    <name type="scientific">Mytilus galloprovincialis</name>
    <name type="common">Mediterranean mussel</name>
    <dbReference type="NCBI Taxonomy" id="29158"/>
    <lineage>
        <taxon>Eukaryota</taxon>
        <taxon>Metazoa</taxon>
        <taxon>Spiralia</taxon>
        <taxon>Lophotrochozoa</taxon>
        <taxon>Mollusca</taxon>
        <taxon>Bivalvia</taxon>
        <taxon>Autobranchia</taxon>
        <taxon>Pteriomorphia</taxon>
        <taxon>Mytilida</taxon>
        <taxon>Mytiloidea</taxon>
        <taxon>Mytilidae</taxon>
        <taxon>Mytilinae</taxon>
        <taxon>Mytilus</taxon>
    </lineage>
</organism>
<evidence type="ECO:0000256" key="9">
    <source>
        <dbReference type="ARBA" id="ARBA00071227"/>
    </source>
</evidence>
<dbReference type="SUPFAM" id="SSF55811">
    <property type="entry name" value="Nudix"/>
    <property type="match status" value="1"/>
</dbReference>
<dbReference type="FunFam" id="3.90.79.10:FF:000016">
    <property type="entry name" value="ADP-sugar pyrophosphatase isoform X1"/>
    <property type="match status" value="1"/>
</dbReference>
<evidence type="ECO:0000256" key="1">
    <source>
        <dbReference type="ARBA" id="ARBA00012453"/>
    </source>
</evidence>
<comment type="subunit">
    <text evidence="6">Homodimer. Interacts with PARG.</text>
</comment>
<comment type="catalytic activity">
    <reaction evidence="5">
        <text>8-oxo-dGDP + H2O = 8-oxo-dGMP + phosphate + H(+)</text>
        <dbReference type="Rhea" id="RHEA:32063"/>
        <dbReference type="ChEBI" id="CHEBI:15377"/>
        <dbReference type="ChEBI" id="CHEBI:15378"/>
        <dbReference type="ChEBI" id="CHEBI:43474"/>
        <dbReference type="ChEBI" id="CHEBI:63224"/>
        <dbReference type="ChEBI" id="CHEBI:63715"/>
        <dbReference type="EC" id="3.6.1.58"/>
    </reaction>
</comment>
<dbReference type="PROSITE" id="PS51462">
    <property type="entry name" value="NUDIX"/>
    <property type="match status" value="1"/>
</dbReference>
<dbReference type="InterPro" id="IPR015797">
    <property type="entry name" value="NUDIX_hydrolase-like_dom_sf"/>
</dbReference>
<dbReference type="GO" id="GO:0019693">
    <property type="term" value="P:ribose phosphate metabolic process"/>
    <property type="evidence" value="ECO:0007669"/>
    <property type="project" value="TreeGrafter"/>
</dbReference>
<evidence type="ECO:0000256" key="10">
    <source>
        <dbReference type="ARBA" id="ARBA00077853"/>
    </source>
</evidence>
<protein>
    <recommendedName>
        <fullName evidence="9">ADP-sugar pyrophosphatase</fullName>
        <ecNumber evidence="8">2.7.7.96</ecNumber>
        <ecNumber evidence="1">3.6.1.13</ecNumber>
        <ecNumber evidence="7">3.6.1.58</ecNumber>
    </recommendedName>
    <alternativeName>
        <fullName evidence="12">8-oxo-dGDP phosphatase</fullName>
    </alternativeName>
    <alternativeName>
        <fullName evidence="10">Nuclear ATP-synthesis protein NUDIX5</fullName>
    </alternativeName>
    <alternativeName>
        <fullName evidence="11">Nucleoside diphosphate-linked moiety X motif 5</fullName>
    </alternativeName>
</protein>
<dbReference type="OrthoDB" id="10249920at2759"/>
<evidence type="ECO:0000256" key="6">
    <source>
        <dbReference type="ARBA" id="ARBA00065630"/>
    </source>
</evidence>
<evidence type="ECO:0000256" key="8">
    <source>
        <dbReference type="ARBA" id="ARBA00066488"/>
    </source>
</evidence>
<proteinExistence type="predicted"/>
<dbReference type="EC" id="3.6.1.13" evidence="1"/>
<sequence length="254" mass="28527">MIVYQQHVSISVAHILKQIRVKILNSHLKSSTKVRNISVSAVVRKKMTDNNEIRQSRFVKEEEISCGKWLSLSQITYTDPTGKERTWEAVSRTTSQTGTDAVCVIAILKRMLKYDCLVLVKQYRPPMKCYTLEFPAGLIDPDETAATCGLRELKEETGYIGTLKHESPVTCLDPGIGGTTCHLITAEIDGDIDSNIHPKNKLEESEFIEVLCIPTDELLNKLNDFTKQGVVVNTMVYSYAIAMEQSKKTKNKSL</sequence>
<dbReference type="GO" id="GO:0017110">
    <property type="term" value="F:nucleoside diphosphate phosphatase activity"/>
    <property type="evidence" value="ECO:0007669"/>
    <property type="project" value="UniProtKB-ARBA"/>
</dbReference>
<dbReference type="GO" id="GO:0005634">
    <property type="term" value="C:nucleus"/>
    <property type="evidence" value="ECO:0007669"/>
    <property type="project" value="TreeGrafter"/>
</dbReference>
<evidence type="ECO:0000313" key="14">
    <source>
        <dbReference type="EMBL" id="VDI21880.1"/>
    </source>
</evidence>
<dbReference type="Gene3D" id="3.90.79.10">
    <property type="entry name" value="Nucleoside Triphosphate Pyrophosphohydrolase"/>
    <property type="match status" value="1"/>
</dbReference>
<dbReference type="Proteomes" id="UP000596742">
    <property type="component" value="Unassembled WGS sequence"/>
</dbReference>
<dbReference type="PANTHER" id="PTHR11839">
    <property type="entry name" value="UDP/ADP-SUGAR PYROPHOSPHATASE"/>
    <property type="match status" value="1"/>
</dbReference>
<evidence type="ECO:0000256" key="3">
    <source>
        <dbReference type="ARBA" id="ARBA00049546"/>
    </source>
</evidence>
<keyword evidence="2 14" id="KW-0378">Hydrolase</keyword>
<evidence type="ECO:0000259" key="13">
    <source>
        <dbReference type="PROSITE" id="PS51462"/>
    </source>
</evidence>
<evidence type="ECO:0000256" key="5">
    <source>
        <dbReference type="ARBA" id="ARBA00051819"/>
    </source>
</evidence>
<evidence type="ECO:0000313" key="15">
    <source>
        <dbReference type="Proteomes" id="UP000596742"/>
    </source>
</evidence>
<dbReference type="Pfam" id="PF00293">
    <property type="entry name" value="NUDIX"/>
    <property type="match status" value="1"/>
</dbReference>
<name>A0A8B6DL12_MYTGA</name>
<dbReference type="EC" id="3.6.1.58" evidence="7"/>
<dbReference type="EMBL" id="UYJE01003726">
    <property type="protein sequence ID" value="VDI21880.1"/>
    <property type="molecule type" value="Genomic_DNA"/>
</dbReference>
<keyword evidence="15" id="KW-1185">Reference proteome</keyword>
<dbReference type="CDD" id="cd18888">
    <property type="entry name" value="NUDIX_ADPRase_Nudt5"/>
    <property type="match status" value="1"/>
</dbReference>
<comment type="catalytic activity">
    <reaction evidence="3">
        <text>ADP-D-ribose + H2O = D-ribose 5-phosphate + AMP + 2 H(+)</text>
        <dbReference type="Rhea" id="RHEA:10412"/>
        <dbReference type="ChEBI" id="CHEBI:15377"/>
        <dbReference type="ChEBI" id="CHEBI:15378"/>
        <dbReference type="ChEBI" id="CHEBI:57967"/>
        <dbReference type="ChEBI" id="CHEBI:78346"/>
        <dbReference type="ChEBI" id="CHEBI:456215"/>
        <dbReference type="EC" id="3.6.1.13"/>
    </reaction>
</comment>
<reference evidence="14" key="1">
    <citation type="submission" date="2018-11" db="EMBL/GenBank/DDBJ databases">
        <authorList>
            <person name="Alioto T."/>
            <person name="Alioto T."/>
        </authorList>
    </citation>
    <scope>NUCLEOTIDE SEQUENCE</scope>
</reference>